<feature type="compositionally biased region" description="Basic and acidic residues" evidence="5">
    <location>
        <begin position="625"/>
        <end position="641"/>
    </location>
</feature>
<evidence type="ECO:0000256" key="1">
    <source>
        <dbReference type="ARBA" id="ARBA00008593"/>
    </source>
</evidence>
<dbReference type="GO" id="GO:0010605">
    <property type="term" value="P:negative regulation of macromolecule metabolic process"/>
    <property type="evidence" value="ECO:0007669"/>
    <property type="project" value="UniProtKB-ARBA"/>
</dbReference>
<dbReference type="InterPro" id="IPR002058">
    <property type="entry name" value="PAP_assoc"/>
</dbReference>
<dbReference type="CDD" id="cd05402">
    <property type="entry name" value="NT_PAP_TUTase"/>
    <property type="match status" value="1"/>
</dbReference>
<dbReference type="GO" id="GO:0005730">
    <property type="term" value="C:nucleolus"/>
    <property type="evidence" value="ECO:0007669"/>
    <property type="project" value="TreeGrafter"/>
</dbReference>
<dbReference type="AlphaFoldDB" id="A0A0C9VPV9"/>
<feature type="region of interest" description="Disordered" evidence="5">
    <location>
        <begin position="619"/>
        <end position="723"/>
    </location>
</feature>
<feature type="region of interest" description="Disordered" evidence="5">
    <location>
        <begin position="1"/>
        <end position="140"/>
    </location>
</feature>
<dbReference type="GO" id="GO:0043634">
    <property type="term" value="P:polyadenylation-dependent ncRNA catabolic process"/>
    <property type="evidence" value="ECO:0007669"/>
    <property type="project" value="TreeGrafter"/>
</dbReference>
<dbReference type="SUPFAM" id="SSF81301">
    <property type="entry name" value="Nucleotidyltransferase"/>
    <property type="match status" value="1"/>
</dbReference>
<feature type="compositionally biased region" description="Basic and acidic residues" evidence="5">
    <location>
        <begin position="154"/>
        <end position="163"/>
    </location>
</feature>
<dbReference type="HOGENOM" id="CLU_013572_4_0_1"/>
<accession>A0A0C9VPV9</accession>
<dbReference type="InterPro" id="IPR043519">
    <property type="entry name" value="NT_sf"/>
</dbReference>
<feature type="compositionally biased region" description="Basic and acidic residues" evidence="5">
    <location>
        <begin position="79"/>
        <end position="95"/>
    </location>
</feature>
<dbReference type="EC" id="2.7.7.19" evidence="2"/>
<evidence type="ECO:0000259" key="6">
    <source>
        <dbReference type="Pfam" id="PF03828"/>
    </source>
</evidence>
<feature type="compositionally biased region" description="Basic residues" evidence="5">
    <location>
        <begin position="22"/>
        <end position="33"/>
    </location>
</feature>
<dbReference type="Gene3D" id="3.30.460.10">
    <property type="entry name" value="Beta Polymerase, domain 2"/>
    <property type="match status" value="1"/>
</dbReference>
<protein>
    <recommendedName>
        <fullName evidence="2">polynucleotide adenylyltransferase</fullName>
        <ecNumber evidence="2">2.7.7.19</ecNumber>
    </recommendedName>
</protein>
<feature type="compositionally biased region" description="Basic and acidic residues" evidence="5">
    <location>
        <begin position="687"/>
        <end position="706"/>
    </location>
</feature>
<dbReference type="FunFam" id="1.10.1410.10:FF:000003">
    <property type="entry name" value="non-canonical poly(A) RNA polymerase PAPD7"/>
    <property type="match status" value="1"/>
</dbReference>
<evidence type="ECO:0000256" key="2">
    <source>
        <dbReference type="ARBA" id="ARBA00012388"/>
    </source>
</evidence>
<gene>
    <name evidence="8" type="ORF">M422DRAFT_30412</name>
</gene>
<dbReference type="GO" id="GO:1990817">
    <property type="term" value="F:poly(A) RNA polymerase activity"/>
    <property type="evidence" value="ECO:0007669"/>
    <property type="project" value="UniProtKB-EC"/>
</dbReference>
<evidence type="ECO:0000256" key="3">
    <source>
        <dbReference type="ARBA" id="ARBA00022723"/>
    </source>
</evidence>
<dbReference type="Gene3D" id="1.10.1410.10">
    <property type="match status" value="1"/>
</dbReference>
<dbReference type="OrthoDB" id="273917at2759"/>
<feature type="compositionally biased region" description="Basic and acidic residues" evidence="5">
    <location>
        <begin position="173"/>
        <end position="199"/>
    </location>
</feature>
<feature type="compositionally biased region" description="Polar residues" evidence="5">
    <location>
        <begin position="116"/>
        <end position="126"/>
    </location>
</feature>
<evidence type="ECO:0000313" key="9">
    <source>
        <dbReference type="Proteomes" id="UP000054279"/>
    </source>
</evidence>
<feature type="compositionally biased region" description="Gly residues" evidence="5">
    <location>
        <begin position="714"/>
        <end position="723"/>
    </location>
</feature>
<dbReference type="EMBL" id="KN837118">
    <property type="protein sequence ID" value="KIJ44262.1"/>
    <property type="molecule type" value="Genomic_DNA"/>
</dbReference>
<feature type="domain" description="PAP-associated" evidence="6">
    <location>
        <begin position="431"/>
        <end position="489"/>
    </location>
</feature>
<keyword evidence="4" id="KW-0460">Magnesium</keyword>
<reference evidence="8 9" key="1">
    <citation type="submission" date="2014-06" db="EMBL/GenBank/DDBJ databases">
        <title>Evolutionary Origins and Diversification of the Mycorrhizal Mutualists.</title>
        <authorList>
            <consortium name="DOE Joint Genome Institute"/>
            <consortium name="Mycorrhizal Genomics Consortium"/>
            <person name="Kohler A."/>
            <person name="Kuo A."/>
            <person name="Nagy L.G."/>
            <person name="Floudas D."/>
            <person name="Copeland A."/>
            <person name="Barry K.W."/>
            <person name="Cichocki N."/>
            <person name="Veneault-Fourrey C."/>
            <person name="LaButti K."/>
            <person name="Lindquist E.A."/>
            <person name="Lipzen A."/>
            <person name="Lundell T."/>
            <person name="Morin E."/>
            <person name="Murat C."/>
            <person name="Riley R."/>
            <person name="Ohm R."/>
            <person name="Sun H."/>
            <person name="Tunlid A."/>
            <person name="Henrissat B."/>
            <person name="Grigoriev I.V."/>
            <person name="Hibbett D.S."/>
            <person name="Martin F."/>
        </authorList>
    </citation>
    <scope>NUCLEOTIDE SEQUENCE [LARGE SCALE GENOMIC DNA]</scope>
    <source>
        <strain evidence="8 9">SS14</strain>
    </source>
</reference>
<evidence type="ECO:0000259" key="7">
    <source>
        <dbReference type="Pfam" id="PF22600"/>
    </source>
</evidence>
<feature type="compositionally biased region" description="Low complexity" evidence="5">
    <location>
        <begin position="103"/>
        <end position="115"/>
    </location>
</feature>
<dbReference type="PANTHER" id="PTHR23092:SF15">
    <property type="entry name" value="INACTIVE NON-CANONICAL POLY(A) RNA POLYMERASE PROTEIN TRF4-2-RELATED"/>
    <property type="match status" value="1"/>
</dbReference>
<keyword evidence="3" id="KW-0479">Metal-binding</keyword>
<organism evidence="8 9">
    <name type="scientific">Sphaerobolus stellatus (strain SS14)</name>
    <dbReference type="NCBI Taxonomy" id="990650"/>
    <lineage>
        <taxon>Eukaryota</taxon>
        <taxon>Fungi</taxon>
        <taxon>Dikarya</taxon>
        <taxon>Basidiomycota</taxon>
        <taxon>Agaricomycotina</taxon>
        <taxon>Agaricomycetes</taxon>
        <taxon>Phallomycetidae</taxon>
        <taxon>Geastrales</taxon>
        <taxon>Sphaerobolaceae</taxon>
        <taxon>Sphaerobolus</taxon>
    </lineage>
</organism>
<feature type="compositionally biased region" description="Polar residues" evidence="5">
    <location>
        <begin position="654"/>
        <end position="663"/>
    </location>
</feature>
<dbReference type="GO" id="GO:0046872">
    <property type="term" value="F:metal ion binding"/>
    <property type="evidence" value="ECO:0007669"/>
    <property type="project" value="UniProtKB-KW"/>
</dbReference>
<proteinExistence type="inferred from homology"/>
<dbReference type="Proteomes" id="UP000054279">
    <property type="component" value="Unassembled WGS sequence"/>
</dbReference>
<dbReference type="InterPro" id="IPR045862">
    <property type="entry name" value="Trf4-like"/>
</dbReference>
<evidence type="ECO:0000313" key="8">
    <source>
        <dbReference type="EMBL" id="KIJ44262.1"/>
    </source>
</evidence>
<name>A0A0C9VPV9_SPHS4</name>
<dbReference type="InterPro" id="IPR054708">
    <property type="entry name" value="MTPAP-like_central"/>
</dbReference>
<dbReference type="FunFam" id="3.30.460.10:FF:000051">
    <property type="entry name" value="DNA2/NAM7 helicase family protein"/>
    <property type="match status" value="1"/>
</dbReference>
<evidence type="ECO:0000256" key="5">
    <source>
        <dbReference type="SAM" id="MobiDB-lite"/>
    </source>
</evidence>
<dbReference type="Pfam" id="PF03828">
    <property type="entry name" value="PAP_assoc"/>
    <property type="match status" value="1"/>
</dbReference>
<feature type="region of interest" description="Disordered" evidence="5">
    <location>
        <begin position="154"/>
        <end position="208"/>
    </location>
</feature>
<dbReference type="PANTHER" id="PTHR23092">
    <property type="entry name" value="POLY(A) RNA POLYMERASE"/>
    <property type="match status" value="1"/>
</dbReference>
<dbReference type="GO" id="GO:0031123">
    <property type="term" value="P:RNA 3'-end processing"/>
    <property type="evidence" value="ECO:0007669"/>
    <property type="project" value="TreeGrafter"/>
</dbReference>
<dbReference type="GO" id="GO:0003729">
    <property type="term" value="F:mRNA binding"/>
    <property type="evidence" value="ECO:0007669"/>
    <property type="project" value="TreeGrafter"/>
</dbReference>
<keyword evidence="9" id="KW-1185">Reference proteome</keyword>
<dbReference type="GO" id="GO:0031499">
    <property type="term" value="C:TRAMP complex"/>
    <property type="evidence" value="ECO:0007669"/>
    <property type="project" value="TreeGrafter"/>
</dbReference>
<comment type="similarity">
    <text evidence="1">Belongs to the DNA polymerase type-B-like family.</text>
</comment>
<feature type="compositionally biased region" description="Polar residues" evidence="5">
    <location>
        <begin position="38"/>
        <end position="55"/>
    </location>
</feature>
<dbReference type="Pfam" id="PF22600">
    <property type="entry name" value="MTPAP-like_central"/>
    <property type="match status" value="1"/>
</dbReference>
<dbReference type="SUPFAM" id="SSF81631">
    <property type="entry name" value="PAP/OAS1 substrate-binding domain"/>
    <property type="match status" value="1"/>
</dbReference>
<feature type="domain" description="Poly(A) RNA polymerase mitochondrial-like central palm" evidence="7">
    <location>
        <begin position="238"/>
        <end position="366"/>
    </location>
</feature>
<evidence type="ECO:0000256" key="4">
    <source>
        <dbReference type="ARBA" id="ARBA00022842"/>
    </source>
</evidence>
<sequence>MPPTLAPTLAHLSEQNAEIRKERRRRYREKRRERKNETQSQSQSQANGSRSQSEQPEAGPSVRVFSKSLADITFPPAAPRRESTRNGSGSRKEGNSTRNGDSQNQTQNQAQNQTQIRSTESPTSAPHITPNGVPHAGDFAEGDDFIAFDASDHEHDDKAEADRPAMAGPSFIPDRKGKGRERSPPSEIHTGEKRSRDQMEQTDDGYVNKKQRVDAASRLTPWVEDVDWDSCRNMAEMLHKEVKAFVNYLSPTPEEHAVRGMVIEMITRAVQTSWPDAQISAFGSYETKLYLPLGDIDLVIQSRVMESYDKRRVLYNLAQVLRKNNITNNVQVIAKAKVPIIKFVTNFGRFSVDICLNQTNGILAGEVVNRLLKQLPPLRSLVMMIKLFLNQRSMNEVYTGGLGSYAIVCMAVSFFQMHPKIRAGEINPAENLGVLAMEFFELYGHHFNYEHTGISLQDGGTYFSKIARGWDDPKNPSLLSIEDPLDSSNDISKNSYNMFRVRKTLAGAHEVLTAAAFMRCRILMAKANGEYVNLRSNREYDNPSILGSVLGVTRETLNHRKMVKQLYYDGILHQMLGLPRQPLPPVFSPPPLPPAQNSLIGLSRSQEAVESAWEVADMDYSDNDSPAHHHSSSDPEEESRYAAHNGPRKRRRLNGTSNANGNHDTLYIPDSEDSDEPQIALHIQDVPSREGPSKRPVDPEKLEARRAYWASKGMSGGGLEDSE</sequence>